<name>A0A1X7VTW1_AMPQE</name>
<accession>A0A1X7VTW1</accession>
<feature type="disulfide bond" evidence="9">
    <location>
        <begin position="447"/>
        <end position="457"/>
    </location>
</feature>
<dbReference type="SUPFAM" id="SSF56487">
    <property type="entry name" value="SRCR-like"/>
    <property type="match status" value="6"/>
</dbReference>
<keyword evidence="8" id="KW-0325">Glycoprotein</keyword>
<keyword evidence="6" id="KW-0472">Membrane</keyword>
<dbReference type="EnsemblMetazoa" id="Aqu2.1.43781_001">
    <property type="protein sequence ID" value="Aqu2.1.43781_001"/>
    <property type="gene ID" value="Aqu2.1.43781"/>
</dbReference>
<comment type="caution">
    <text evidence="9">Lacks conserved residue(s) required for the propagation of feature annotation.</text>
</comment>
<feature type="chain" id="PRO_5012937095" description="Deleted in malignant brain tumors 1 protein-like" evidence="10">
    <location>
        <begin position="19"/>
        <end position="944"/>
    </location>
</feature>
<feature type="disulfide bond" evidence="9">
    <location>
        <begin position="335"/>
        <end position="345"/>
    </location>
</feature>
<dbReference type="PRINTS" id="PR00258">
    <property type="entry name" value="SPERACTRCPTR"/>
</dbReference>
<feature type="domain" description="Ig-like" evidence="12">
    <location>
        <begin position="705"/>
        <end position="796"/>
    </location>
</feature>
<feature type="domain" description="SRCR" evidence="11">
    <location>
        <begin position="486"/>
        <end position="591"/>
    </location>
</feature>
<evidence type="ECO:0000256" key="8">
    <source>
        <dbReference type="ARBA" id="ARBA00023180"/>
    </source>
</evidence>
<reference evidence="13" key="1">
    <citation type="submission" date="2017-05" db="UniProtKB">
        <authorList>
            <consortium name="EnsemblMetazoa"/>
        </authorList>
    </citation>
    <scope>IDENTIFICATION</scope>
</reference>
<feature type="domain" description="SRCR" evidence="11">
    <location>
        <begin position="376"/>
        <end position="476"/>
    </location>
</feature>
<feature type="disulfide bond" evidence="9">
    <location>
        <begin position="557"/>
        <end position="567"/>
    </location>
</feature>
<dbReference type="AlphaFoldDB" id="A0A1X7VTW1"/>
<evidence type="ECO:0000256" key="10">
    <source>
        <dbReference type="SAM" id="SignalP"/>
    </source>
</evidence>
<dbReference type="InterPro" id="IPR036772">
    <property type="entry name" value="SRCR-like_dom_sf"/>
</dbReference>
<organism evidence="13">
    <name type="scientific">Amphimedon queenslandica</name>
    <name type="common">Sponge</name>
    <dbReference type="NCBI Taxonomy" id="400682"/>
    <lineage>
        <taxon>Eukaryota</taxon>
        <taxon>Metazoa</taxon>
        <taxon>Porifera</taxon>
        <taxon>Demospongiae</taxon>
        <taxon>Heteroscleromorpha</taxon>
        <taxon>Haplosclerida</taxon>
        <taxon>Niphatidae</taxon>
        <taxon>Amphimedon</taxon>
    </lineage>
</organism>
<evidence type="ECO:0000313" key="13">
    <source>
        <dbReference type="EnsemblMetazoa" id="Aqu2.1.43781_001"/>
    </source>
</evidence>
<feature type="disulfide bond" evidence="9">
    <location>
        <begin position="217"/>
        <end position="227"/>
    </location>
</feature>
<feature type="disulfide bond" evidence="9">
    <location>
        <begin position="664"/>
        <end position="674"/>
    </location>
</feature>
<feature type="disulfide bond" evidence="9">
    <location>
        <begin position="401"/>
        <end position="465"/>
    </location>
</feature>
<evidence type="ECO:0000259" key="11">
    <source>
        <dbReference type="PROSITE" id="PS50287"/>
    </source>
</evidence>
<dbReference type="FunFam" id="3.10.250.10:FF:000001">
    <property type="entry name" value="Lysyl oxidase 4 isoform X1"/>
    <property type="match status" value="1"/>
</dbReference>
<evidence type="ECO:0000256" key="7">
    <source>
        <dbReference type="ARBA" id="ARBA00023157"/>
    </source>
</evidence>
<dbReference type="Pfam" id="PF00530">
    <property type="entry name" value="SRCR"/>
    <property type="match status" value="6"/>
</dbReference>
<dbReference type="SMART" id="SM00202">
    <property type="entry name" value="SR"/>
    <property type="match status" value="6"/>
</dbReference>
<keyword evidence="5" id="KW-1133">Transmembrane helix</keyword>
<dbReference type="PROSITE" id="PS50287">
    <property type="entry name" value="SRCR_2"/>
    <property type="match status" value="6"/>
</dbReference>
<feature type="disulfide bond" evidence="9">
    <location>
        <begin position="104"/>
        <end position="114"/>
    </location>
</feature>
<evidence type="ECO:0000256" key="3">
    <source>
        <dbReference type="ARBA" id="ARBA00022729"/>
    </source>
</evidence>
<dbReference type="InterPro" id="IPR036179">
    <property type="entry name" value="Ig-like_dom_sf"/>
</dbReference>
<evidence type="ECO:0000256" key="9">
    <source>
        <dbReference type="PROSITE-ProRule" id="PRU00196"/>
    </source>
</evidence>
<keyword evidence="4" id="KW-0677">Repeat</keyword>
<dbReference type="OrthoDB" id="534659at2759"/>
<dbReference type="InterPro" id="IPR003599">
    <property type="entry name" value="Ig_sub"/>
</dbReference>
<dbReference type="InterPro" id="IPR007110">
    <property type="entry name" value="Ig-like_dom"/>
</dbReference>
<feature type="domain" description="SRCR" evidence="11">
    <location>
        <begin position="146"/>
        <end position="250"/>
    </location>
</feature>
<dbReference type="PANTHER" id="PTHR48071:SF18">
    <property type="entry name" value="DELETED IN MALIGNANT BRAIN TUMORS 1 PROTEIN-RELATED"/>
    <property type="match status" value="1"/>
</dbReference>
<feature type="signal peptide" evidence="10">
    <location>
        <begin position="1"/>
        <end position="18"/>
    </location>
</feature>
<dbReference type="Gene3D" id="3.10.250.10">
    <property type="entry name" value="SRCR-like domain"/>
    <property type="match status" value="6"/>
</dbReference>
<comment type="subcellular location">
    <subcellularLocation>
        <location evidence="1">Membrane</location>
        <topology evidence="1">Single-pass membrane protein</topology>
    </subcellularLocation>
</comment>
<evidence type="ECO:0000256" key="5">
    <source>
        <dbReference type="ARBA" id="ARBA00022989"/>
    </source>
</evidence>
<dbReference type="GO" id="GO:0016020">
    <property type="term" value="C:membrane"/>
    <property type="evidence" value="ECO:0007669"/>
    <property type="project" value="UniProtKB-SubCell"/>
</dbReference>
<feature type="disulfide bond" evidence="9">
    <location>
        <begin position="414"/>
        <end position="475"/>
    </location>
</feature>
<dbReference type="Gene3D" id="2.60.40.10">
    <property type="entry name" value="Immunoglobulins"/>
    <property type="match status" value="1"/>
</dbReference>
<keyword evidence="7 9" id="KW-1015">Disulfide bond</keyword>
<dbReference type="FunFam" id="3.10.250.10:FF:000016">
    <property type="entry name" value="Scavenger receptor cysteine-rich protein type 12"/>
    <property type="match status" value="1"/>
</dbReference>
<proteinExistence type="predicted"/>
<keyword evidence="3 10" id="KW-0732">Signal</keyword>
<dbReference type="PROSITE" id="PS50835">
    <property type="entry name" value="IG_LIKE"/>
    <property type="match status" value="1"/>
</dbReference>
<protein>
    <recommendedName>
        <fullName evidence="14">Deleted in malignant brain tumors 1 protein-like</fullName>
    </recommendedName>
</protein>
<dbReference type="PANTHER" id="PTHR48071">
    <property type="entry name" value="SRCR DOMAIN-CONTAINING PROTEIN"/>
    <property type="match status" value="1"/>
</dbReference>
<dbReference type="InterPro" id="IPR013783">
    <property type="entry name" value="Ig-like_fold"/>
</dbReference>
<evidence type="ECO:0000259" key="12">
    <source>
        <dbReference type="PROSITE" id="PS50835"/>
    </source>
</evidence>
<keyword evidence="2" id="KW-0812">Transmembrane</keyword>
<sequence length="944" mass="105513">MHLLEVILWILNVSVALGQLNDNCQHGTLRLVNGSATNNGRLEICINFVWGSVCGDYYFRYYGNARVACRQLGYEVDGGQSVSYYGSAYYGQSTGPIWLNRLYCTGSENNLLDCNRGVDIGNAYGCSHSRDVGIVCPANSCSTGSVRLTDGLILTEGTVEVCNDGAWTSVCDYRWGYQESFVVCRQLGLPATDAQPVYYSNSFGYGHGIPTLYNWRCFGNESSLNDCLKSTSSCYYSYRSVYRISGVRCKGSIVPGNCSTGSMRLVGPNGPNKVEGRVEYCSNGVWGTVSSYGFDVRDAHVVCRRLGHQTPRALIFWNAYFGQGSGPVLFHYLGCNGNEDRLEHCTYSTSFSVSHTTDVSVKCSERVLTDCINGSVRLVNGTTPDEGRVEVCINGEWGTACDQYWDRRETKVVCRQLQYSQNTEGSIFRNSEFGDGDYQQILWKIQCTGSETNLTSCNNYHYRYCYYGRTVGIKCYNTSNCTHGEIKLYGRQSNAEGDLQICFNGVWVFVCDSWWISPNIVCRQLGYQDTNWALYSYNSLFGGNKNVAPIMYIRFSCSGNENSLKNCYDRPYNYYCNTARGFTCSSVVNCSNGTVHLTDGGGDNEGRVEICTDGIWMTIDPGYWNYNNAKVVCRQLGYYDTWSVAITDTNWSGKNERVGYRYVCTGTENELSNCSKYSPSSYANDWFNQKRGGVDCQYNDTKKSPIHYSMTIDTDTDAVSIGSRVVLTCNVSPAPPVNSTYDWRRTVSGTSSFTQYRDTDPNVTLTINAGHTTHENYYCIVKYNGVVIGRGHTVITVKGLLQQSYGNIQYSNENGFVGILTVNTIDTTVTEYLRELNWYYNGNKISNSSKYLINNGIHINENSPPVIYTDVITGFSNEFSSVTLTSYVDEYSNEGSVSLYHNETPHFNFSSNSTSFIQDYNVQLSCSVSGGYPLYRNITLIKNG</sequence>
<evidence type="ECO:0000256" key="2">
    <source>
        <dbReference type="ARBA" id="ARBA00022692"/>
    </source>
</evidence>
<dbReference type="SUPFAM" id="SSF48726">
    <property type="entry name" value="Immunoglobulin"/>
    <property type="match status" value="1"/>
</dbReference>
<dbReference type="FunFam" id="3.10.250.10:FF:000009">
    <property type="entry name" value="WC1"/>
    <property type="match status" value="2"/>
</dbReference>
<evidence type="ECO:0000256" key="1">
    <source>
        <dbReference type="ARBA" id="ARBA00004167"/>
    </source>
</evidence>
<dbReference type="SMART" id="SM00409">
    <property type="entry name" value="IG"/>
    <property type="match status" value="1"/>
</dbReference>
<feature type="domain" description="SRCR" evidence="11">
    <location>
        <begin position="595"/>
        <end position="697"/>
    </location>
</feature>
<feature type="domain" description="SRCR" evidence="11">
    <location>
        <begin position="263"/>
        <end position="364"/>
    </location>
</feature>
<evidence type="ECO:0000256" key="6">
    <source>
        <dbReference type="ARBA" id="ARBA00023136"/>
    </source>
</evidence>
<dbReference type="InterPro" id="IPR001190">
    <property type="entry name" value="SRCR"/>
</dbReference>
<feature type="domain" description="SRCR" evidence="11">
    <location>
        <begin position="29"/>
        <end position="137"/>
    </location>
</feature>
<evidence type="ECO:0008006" key="14">
    <source>
        <dbReference type="Google" id="ProtNLM"/>
    </source>
</evidence>
<dbReference type="InParanoid" id="A0A1X7VTW1"/>
<evidence type="ECO:0000256" key="4">
    <source>
        <dbReference type="ARBA" id="ARBA00022737"/>
    </source>
</evidence>